<organism evidence="2 3">
    <name type="scientific">Sphingomonas morindae</name>
    <dbReference type="NCBI Taxonomy" id="1541170"/>
    <lineage>
        <taxon>Bacteria</taxon>
        <taxon>Pseudomonadati</taxon>
        <taxon>Pseudomonadota</taxon>
        <taxon>Alphaproteobacteria</taxon>
        <taxon>Sphingomonadales</taxon>
        <taxon>Sphingomonadaceae</taxon>
        <taxon>Sphingomonas</taxon>
    </lineage>
</organism>
<dbReference type="InterPro" id="IPR052353">
    <property type="entry name" value="Benzoxazolinone_Detox_Enz"/>
</dbReference>
<feature type="domain" description="MOSC" evidence="1">
    <location>
        <begin position="28"/>
        <end position="165"/>
    </location>
</feature>
<dbReference type="PANTHER" id="PTHR30212">
    <property type="entry name" value="PROTEIN YIIM"/>
    <property type="match status" value="1"/>
</dbReference>
<protein>
    <submittedName>
        <fullName evidence="2">MOSC domain-containing protein</fullName>
    </submittedName>
</protein>
<dbReference type="PROSITE" id="PS51340">
    <property type="entry name" value="MOSC"/>
    <property type="match status" value="1"/>
</dbReference>
<accession>A0ABY4XBH9</accession>
<dbReference type="Pfam" id="PF03475">
    <property type="entry name" value="YiiM_3-alpha"/>
    <property type="match status" value="1"/>
</dbReference>
<dbReference type="InterPro" id="IPR005302">
    <property type="entry name" value="MoCF_Sase_C"/>
</dbReference>
<evidence type="ECO:0000313" key="3">
    <source>
        <dbReference type="Proteomes" id="UP001056937"/>
    </source>
</evidence>
<sequence>MSWALSALLVGAVRPLGGDGQTSAIDKRPVERPLWLSAAGLEGDAQADGRHHGGADKALHHYPLDHYAAWRDEIGDRPALAGAGGFGENLATRGLVETDMALGDRFRLGGALIEVSQARQPCWKLNRRFAQPDMARRVQACGRTGWYYRVLEPGLVAPEDRLERVDRRDPDWTIARLVRLLYITPHDRDTLRALQAVPDLPAPWHRLIAYRLETGRVEDWTARLLGPDAEPG</sequence>
<dbReference type="PANTHER" id="PTHR30212:SF2">
    <property type="entry name" value="PROTEIN YIIM"/>
    <property type="match status" value="1"/>
</dbReference>
<evidence type="ECO:0000259" key="1">
    <source>
        <dbReference type="PROSITE" id="PS51340"/>
    </source>
</evidence>
<name>A0ABY4XBH9_9SPHN</name>
<dbReference type="RefSeq" id="WP_252168114.1">
    <property type="nucleotide sequence ID" value="NZ_CP084930.1"/>
</dbReference>
<evidence type="ECO:0000313" key="2">
    <source>
        <dbReference type="EMBL" id="USI74311.1"/>
    </source>
</evidence>
<keyword evidence="3" id="KW-1185">Reference proteome</keyword>
<dbReference type="Proteomes" id="UP001056937">
    <property type="component" value="Chromosome 1"/>
</dbReference>
<dbReference type="EMBL" id="CP084930">
    <property type="protein sequence ID" value="USI74311.1"/>
    <property type="molecule type" value="Genomic_DNA"/>
</dbReference>
<dbReference type="SUPFAM" id="SSF50800">
    <property type="entry name" value="PK beta-barrel domain-like"/>
    <property type="match status" value="1"/>
</dbReference>
<dbReference type="Gene3D" id="2.40.33.20">
    <property type="entry name" value="PK beta-barrel domain-like"/>
    <property type="match status" value="1"/>
</dbReference>
<gene>
    <name evidence="2" type="ORF">LHA26_07645</name>
</gene>
<dbReference type="InterPro" id="IPR011037">
    <property type="entry name" value="Pyrv_Knase-like_insert_dom_sf"/>
</dbReference>
<proteinExistence type="predicted"/>
<reference evidence="2" key="1">
    <citation type="journal article" date="2022" name="Toxins">
        <title>Genomic Analysis of Sphingopyxis sp. USTB-05 for Biodegrading Cyanobacterial Hepatotoxins.</title>
        <authorList>
            <person name="Liu C."/>
            <person name="Xu Q."/>
            <person name="Zhao Z."/>
            <person name="Zhang H."/>
            <person name="Liu X."/>
            <person name="Yin C."/>
            <person name="Liu Y."/>
            <person name="Yan H."/>
        </authorList>
    </citation>
    <scope>NUCLEOTIDE SEQUENCE</scope>
    <source>
        <strain evidence="2">NBD5</strain>
    </source>
</reference>
<dbReference type="Pfam" id="PF03473">
    <property type="entry name" value="MOSC"/>
    <property type="match status" value="1"/>
</dbReference>
<dbReference type="InterPro" id="IPR005163">
    <property type="entry name" value="Tri_helical_YiiM-like"/>
</dbReference>